<keyword evidence="6" id="KW-1185">Reference proteome</keyword>
<dbReference type="SUPFAM" id="SSF53850">
    <property type="entry name" value="Periplasmic binding protein-like II"/>
    <property type="match status" value="1"/>
</dbReference>
<keyword evidence="3" id="KW-0732">Signal</keyword>
<comment type="caution">
    <text evidence="5">The sequence shown here is derived from an EMBL/GenBank/DDBJ whole genome shotgun (WGS) entry which is preliminary data.</text>
</comment>
<protein>
    <submittedName>
        <fullName evidence="5">Extracellular solute-binding protein</fullName>
    </submittedName>
</protein>
<name>A0A4U0S6X9_9ACTN</name>
<dbReference type="RefSeq" id="WP_136727943.1">
    <property type="nucleotide sequence ID" value="NZ_SUMC01000045.1"/>
</dbReference>
<dbReference type="PANTHER" id="PTHR30222">
    <property type="entry name" value="SPERMIDINE/PUTRESCINE-BINDING PERIPLASMIC PROTEIN"/>
    <property type="match status" value="1"/>
</dbReference>
<proteinExistence type="predicted"/>
<gene>
    <name evidence="5" type="ORF">FCI23_33865</name>
</gene>
<evidence type="ECO:0000256" key="3">
    <source>
        <dbReference type="ARBA" id="ARBA00022729"/>
    </source>
</evidence>
<dbReference type="GO" id="GO:0042597">
    <property type="term" value="C:periplasmic space"/>
    <property type="evidence" value="ECO:0007669"/>
    <property type="project" value="UniProtKB-SubCell"/>
</dbReference>
<dbReference type="EMBL" id="SUMC01000045">
    <property type="protein sequence ID" value="TKA04876.1"/>
    <property type="molecule type" value="Genomic_DNA"/>
</dbReference>
<dbReference type="CDD" id="cd13590">
    <property type="entry name" value="PBP2_PotD_PotF_like"/>
    <property type="match status" value="1"/>
</dbReference>
<dbReference type="InterPro" id="IPR001188">
    <property type="entry name" value="Sperm_putr-bd"/>
</dbReference>
<dbReference type="PANTHER" id="PTHR30222:SF17">
    <property type="entry name" value="SPERMIDINE_PUTRESCINE-BINDING PERIPLASMIC PROTEIN"/>
    <property type="match status" value="1"/>
</dbReference>
<reference evidence="5 6" key="1">
    <citation type="submission" date="2019-04" db="EMBL/GenBank/DDBJ databases">
        <title>Streptomyces oryziradicis sp. nov., a novel actinomycete isolated from rhizosphere soil of rice (Oryza sativa L.).</title>
        <authorList>
            <person name="Li C."/>
        </authorList>
    </citation>
    <scope>NUCLEOTIDE SEQUENCE [LARGE SCALE GENOMIC DNA]</scope>
    <source>
        <strain evidence="5 6">NEAU-C40</strain>
    </source>
</reference>
<evidence type="ECO:0000256" key="2">
    <source>
        <dbReference type="ARBA" id="ARBA00022448"/>
    </source>
</evidence>
<dbReference type="GO" id="GO:0019808">
    <property type="term" value="F:polyamine binding"/>
    <property type="evidence" value="ECO:0007669"/>
    <property type="project" value="InterPro"/>
</dbReference>
<evidence type="ECO:0000256" key="1">
    <source>
        <dbReference type="ARBA" id="ARBA00004418"/>
    </source>
</evidence>
<dbReference type="PROSITE" id="PS51318">
    <property type="entry name" value="TAT"/>
    <property type="match status" value="1"/>
</dbReference>
<keyword evidence="4" id="KW-0574">Periplasm</keyword>
<dbReference type="Pfam" id="PF13416">
    <property type="entry name" value="SBP_bac_8"/>
    <property type="match status" value="1"/>
</dbReference>
<comment type="subcellular location">
    <subcellularLocation>
        <location evidence="1">Periplasm</location>
    </subcellularLocation>
</comment>
<dbReference type="PRINTS" id="PR00909">
    <property type="entry name" value="SPERMDNBNDNG"/>
</dbReference>
<organism evidence="5 6">
    <name type="scientific">Actinacidiphila oryziradicis</name>
    <dbReference type="NCBI Taxonomy" id="2571141"/>
    <lineage>
        <taxon>Bacteria</taxon>
        <taxon>Bacillati</taxon>
        <taxon>Actinomycetota</taxon>
        <taxon>Actinomycetes</taxon>
        <taxon>Kitasatosporales</taxon>
        <taxon>Streptomycetaceae</taxon>
        <taxon>Actinacidiphila</taxon>
    </lineage>
</organism>
<dbReference type="OrthoDB" id="9813777at2"/>
<dbReference type="Proteomes" id="UP000305778">
    <property type="component" value="Unassembled WGS sequence"/>
</dbReference>
<dbReference type="AlphaFoldDB" id="A0A4U0S6X9"/>
<keyword evidence="2" id="KW-0813">Transport</keyword>
<dbReference type="InterPro" id="IPR006059">
    <property type="entry name" value="SBP"/>
</dbReference>
<sequence>MSGPSAFDLAQYTNRTRARSTAALMSRRSLLRGAAAGGLAVTAAGALSACGVAGHVVPAGAKAVGQAGKDHSATEKQVVFANWPAYIDVDDKNPNKRPTLDAFEKQTGIRVEYLEVINDNNDWYTKVDPSLVKGIDTGYDLMVVSDYMVAKYRSYDYIQELDLSNIPNHSRLLPEVLRSTTDPGRRFTVPWAYGYTTIAYNNKLVKHPVTSLAEIFTRSDLHGKVSLFSEMEDTVALALLAQGLDPEKFTDAQFNKALEYVRRAKEAGQIRSFTGNDYLSDFQQGNTAVTMAYSGDVAQLGKPNLVTVYLPKEGMLSWSDNCVIPDFARHKTNAEKLLNYYLQPDVAATLDDWIDYIPSVQGAVQALQKLDPETASSPLIVPTKQMQARARGFMALSIAQLNDYTGRFQQVTGQ</sequence>
<evidence type="ECO:0000313" key="6">
    <source>
        <dbReference type="Proteomes" id="UP000305778"/>
    </source>
</evidence>
<evidence type="ECO:0000313" key="5">
    <source>
        <dbReference type="EMBL" id="TKA04876.1"/>
    </source>
</evidence>
<accession>A0A4U0S6X9</accession>
<evidence type="ECO:0000256" key="4">
    <source>
        <dbReference type="ARBA" id="ARBA00022764"/>
    </source>
</evidence>
<dbReference type="GO" id="GO:0015846">
    <property type="term" value="P:polyamine transport"/>
    <property type="evidence" value="ECO:0007669"/>
    <property type="project" value="InterPro"/>
</dbReference>
<dbReference type="Gene3D" id="3.40.190.10">
    <property type="entry name" value="Periplasmic binding protein-like II"/>
    <property type="match status" value="2"/>
</dbReference>
<dbReference type="InterPro" id="IPR006311">
    <property type="entry name" value="TAT_signal"/>
</dbReference>